<dbReference type="PANTHER" id="PTHR11717:SF31">
    <property type="entry name" value="LOW MOLECULAR WEIGHT PROTEIN-TYROSINE-PHOSPHATASE ETP-RELATED"/>
    <property type="match status" value="1"/>
</dbReference>
<dbReference type="EMBL" id="JAPMUA010000004">
    <property type="protein sequence ID" value="MDG3586710.1"/>
    <property type="molecule type" value="Genomic_DNA"/>
</dbReference>
<sequence length="149" mass="17876">MELRILFICTGNYYRSRFAEILFNELCQEEGIRFRAFSKGLRLSSNNKGPISIHTKNYMEKLRIDISNQLRMPIPVTAEDFDYYHTVIAMDENEHRDLMKETFPEMENKISYWLFADDYIEAPEKVLPLLEKKTREFVEQLKEELHTKK</sequence>
<evidence type="ECO:0000259" key="3">
    <source>
        <dbReference type="SMART" id="SM00226"/>
    </source>
</evidence>
<evidence type="ECO:0000256" key="1">
    <source>
        <dbReference type="ARBA" id="ARBA00013064"/>
    </source>
</evidence>
<feature type="domain" description="Phosphotyrosine protein phosphatase I" evidence="3">
    <location>
        <begin position="3"/>
        <end position="140"/>
    </location>
</feature>
<dbReference type="SMART" id="SM00226">
    <property type="entry name" value="LMWPc"/>
    <property type="match status" value="1"/>
</dbReference>
<name>A0ABT6FTX1_9FLAO</name>
<dbReference type="Gene3D" id="3.40.50.2300">
    <property type="match status" value="1"/>
</dbReference>
<dbReference type="InterPro" id="IPR036196">
    <property type="entry name" value="Ptyr_pPase_sf"/>
</dbReference>
<evidence type="ECO:0000256" key="2">
    <source>
        <dbReference type="ARBA" id="ARBA00051722"/>
    </source>
</evidence>
<comment type="catalytic activity">
    <reaction evidence="2">
        <text>O-phospho-L-tyrosyl-[protein] + H2O = L-tyrosyl-[protein] + phosphate</text>
        <dbReference type="Rhea" id="RHEA:10684"/>
        <dbReference type="Rhea" id="RHEA-COMP:10136"/>
        <dbReference type="Rhea" id="RHEA-COMP:20101"/>
        <dbReference type="ChEBI" id="CHEBI:15377"/>
        <dbReference type="ChEBI" id="CHEBI:43474"/>
        <dbReference type="ChEBI" id="CHEBI:46858"/>
        <dbReference type="ChEBI" id="CHEBI:61978"/>
        <dbReference type="EC" id="3.1.3.48"/>
    </reaction>
</comment>
<protein>
    <recommendedName>
        <fullName evidence="1">protein-tyrosine-phosphatase</fullName>
        <ecNumber evidence="1">3.1.3.48</ecNumber>
    </recommendedName>
</protein>
<dbReference type="SUPFAM" id="SSF52788">
    <property type="entry name" value="Phosphotyrosine protein phosphatases I"/>
    <property type="match status" value="1"/>
</dbReference>
<evidence type="ECO:0000313" key="5">
    <source>
        <dbReference type="Proteomes" id="UP001153642"/>
    </source>
</evidence>
<accession>A0ABT6FTX1</accession>
<keyword evidence="5" id="KW-1185">Reference proteome</keyword>
<dbReference type="Proteomes" id="UP001153642">
    <property type="component" value="Unassembled WGS sequence"/>
</dbReference>
<dbReference type="EC" id="3.1.3.48" evidence="1"/>
<reference evidence="4" key="1">
    <citation type="submission" date="2022-11" db="EMBL/GenBank/DDBJ databases">
        <title>High-quality draft genome sequence of Galbibacter sp. strain CMA-7.</title>
        <authorList>
            <person name="Wei L."/>
            <person name="Dong C."/>
            <person name="Shao Z."/>
        </authorList>
    </citation>
    <scope>NUCLEOTIDE SEQUENCE</scope>
    <source>
        <strain evidence="4">CMA-7</strain>
    </source>
</reference>
<dbReference type="InterPro" id="IPR023485">
    <property type="entry name" value="Ptyr_pPase"/>
</dbReference>
<dbReference type="InterPro" id="IPR050438">
    <property type="entry name" value="LMW_PTPase"/>
</dbReference>
<comment type="caution">
    <text evidence="4">The sequence shown here is derived from an EMBL/GenBank/DDBJ whole genome shotgun (WGS) entry which is preliminary data.</text>
</comment>
<evidence type="ECO:0000313" key="4">
    <source>
        <dbReference type="EMBL" id="MDG3586710.1"/>
    </source>
</evidence>
<dbReference type="PANTHER" id="PTHR11717">
    <property type="entry name" value="LOW MOLECULAR WEIGHT PROTEIN TYROSINE PHOSPHATASE"/>
    <property type="match status" value="1"/>
</dbReference>
<organism evidence="4 5">
    <name type="scientific">Galbibacter pacificus</name>
    <dbReference type="NCBI Taxonomy" id="2996052"/>
    <lineage>
        <taxon>Bacteria</taxon>
        <taxon>Pseudomonadati</taxon>
        <taxon>Bacteroidota</taxon>
        <taxon>Flavobacteriia</taxon>
        <taxon>Flavobacteriales</taxon>
        <taxon>Flavobacteriaceae</taxon>
        <taxon>Galbibacter</taxon>
    </lineage>
</organism>
<dbReference type="RefSeq" id="WP_277900434.1">
    <property type="nucleotide sequence ID" value="NZ_JAPMUA010000004.1"/>
</dbReference>
<gene>
    <name evidence="4" type="ORF">OSR52_12605</name>
</gene>
<dbReference type="Pfam" id="PF01451">
    <property type="entry name" value="LMWPc"/>
    <property type="match status" value="1"/>
</dbReference>
<proteinExistence type="predicted"/>